<gene>
    <name evidence="1" type="ORF">LCGC14_3019200</name>
</gene>
<evidence type="ECO:0000313" key="1">
    <source>
        <dbReference type="EMBL" id="KKK60954.1"/>
    </source>
</evidence>
<sequence>KQDIHFMHSAILRTVGFLCIVLTLCCCAAAQTDRTDREAKPAFLQNPAWKAHTVEQLNGKAARIKTAAGIQIITQPWDMGAVYYPYMIYMPEKDKLLMLLGWGQEIRAGVVSSNDRGATWTKPQKIGDGWGIDLTHLDGGEAVLKMRNDNRYRFTRDFGASWDRSLPVPPCKDGKAFYEDSPFFVDRDPESGRVTRMWATGKKPGLACLLRYSDDAANTWSECRHIPQWGKTGEVVLHRASNGNLVAACRVNLPRFEGQIDHLSGLGVSVSKDDARTWSEISILYAWGRHMSSMVTLDNGDIVLTYIVRKGYVDTADGFPQFGVEAVISRDHGLTWDLDHRYLLAVWRGNRKSAEPKSWQA</sequence>
<protein>
    <recommendedName>
        <fullName evidence="2">Sialidase domain-containing protein</fullName>
    </recommendedName>
</protein>
<feature type="non-terminal residue" evidence="1">
    <location>
        <position position="361"/>
    </location>
</feature>
<dbReference type="CDD" id="cd15482">
    <property type="entry name" value="Sialidase_non-viral"/>
    <property type="match status" value="1"/>
</dbReference>
<comment type="caution">
    <text evidence="1">The sequence shown here is derived from an EMBL/GenBank/DDBJ whole genome shotgun (WGS) entry which is preliminary data.</text>
</comment>
<dbReference type="InterPro" id="IPR036278">
    <property type="entry name" value="Sialidase_sf"/>
</dbReference>
<dbReference type="SUPFAM" id="SSF50939">
    <property type="entry name" value="Sialidases"/>
    <property type="match status" value="1"/>
</dbReference>
<proteinExistence type="predicted"/>
<dbReference type="Gene3D" id="2.120.10.10">
    <property type="match status" value="1"/>
</dbReference>
<name>A0A0F8Z3G0_9ZZZZ</name>
<accession>A0A0F8Z3G0</accession>
<dbReference type="EMBL" id="LAZR01062714">
    <property type="protein sequence ID" value="KKK60954.1"/>
    <property type="molecule type" value="Genomic_DNA"/>
</dbReference>
<organism evidence="1">
    <name type="scientific">marine sediment metagenome</name>
    <dbReference type="NCBI Taxonomy" id="412755"/>
    <lineage>
        <taxon>unclassified sequences</taxon>
        <taxon>metagenomes</taxon>
        <taxon>ecological metagenomes</taxon>
    </lineage>
</organism>
<dbReference type="AlphaFoldDB" id="A0A0F8Z3G0"/>
<reference evidence="1" key="1">
    <citation type="journal article" date="2015" name="Nature">
        <title>Complex archaea that bridge the gap between prokaryotes and eukaryotes.</title>
        <authorList>
            <person name="Spang A."/>
            <person name="Saw J.H."/>
            <person name="Jorgensen S.L."/>
            <person name="Zaremba-Niedzwiedzka K."/>
            <person name="Martijn J."/>
            <person name="Lind A.E."/>
            <person name="van Eijk R."/>
            <person name="Schleper C."/>
            <person name="Guy L."/>
            <person name="Ettema T.J."/>
        </authorList>
    </citation>
    <scope>NUCLEOTIDE SEQUENCE</scope>
</reference>
<evidence type="ECO:0008006" key="2">
    <source>
        <dbReference type="Google" id="ProtNLM"/>
    </source>
</evidence>
<feature type="non-terminal residue" evidence="1">
    <location>
        <position position="1"/>
    </location>
</feature>